<feature type="coiled-coil region" evidence="3">
    <location>
        <begin position="58"/>
        <end position="118"/>
    </location>
</feature>
<name>A0A2I2FTH7_9EURO</name>
<evidence type="ECO:0000256" key="2">
    <source>
        <dbReference type="ARBA" id="ARBA00023242"/>
    </source>
</evidence>
<feature type="compositionally biased region" description="Polar residues" evidence="4">
    <location>
        <begin position="190"/>
        <end position="223"/>
    </location>
</feature>
<dbReference type="Pfam" id="PF10187">
    <property type="entry name" value="FAM192A_Fyv6_N"/>
    <property type="match status" value="1"/>
</dbReference>
<dbReference type="GeneID" id="36557995"/>
<dbReference type="PANTHER" id="PTHR13495:SF0">
    <property type="entry name" value="PSME3-INTERACTING PROTEIN"/>
    <property type="match status" value="1"/>
</dbReference>
<dbReference type="InterPro" id="IPR019331">
    <property type="entry name" value="FAM192A/Fyv6_N"/>
</dbReference>
<evidence type="ECO:0000313" key="6">
    <source>
        <dbReference type="EMBL" id="PLB43945.1"/>
    </source>
</evidence>
<keyword evidence="7" id="KW-1185">Reference proteome</keyword>
<comment type="caution">
    <text evidence="6">The sequence shown here is derived from an EMBL/GenBank/DDBJ whole genome shotgun (WGS) entry which is preliminary data.</text>
</comment>
<dbReference type="VEuPathDB" id="FungiDB:P170DRAFT_441386"/>
<dbReference type="RefSeq" id="XP_024699247.1">
    <property type="nucleotide sequence ID" value="XM_024850296.1"/>
</dbReference>
<evidence type="ECO:0000256" key="1">
    <source>
        <dbReference type="ARBA" id="ARBA00004123"/>
    </source>
</evidence>
<feature type="region of interest" description="Disordered" evidence="4">
    <location>
        <begin position="119"/>
        <end position="250"/>
    </location>
</feature>
<feature type="region of interest" description="Disordered" evidence="4">
    <location>
        <begin position="1"/>
        <end position="21"/>
    </location>
</feature>
<dbReference type="GO" id="GO:0005634">
    <property type="term" value="C:nucleus"/>
    <property type="evidence" value="ECO:0007669"/>
    <property type="project" value="UniProtKB-SubCell"/>
</dbReference>
<comment type="subcellular location">
    <subcellularLocation>
        <location evidence="1">Nucleus</location>
    </subcellularLocation>
</comment>
<dbReference type="STRING" id="1392250.A0A2I2FTH7"/>
<protein>
    <submittedName>
        <fullName evidence="6">NEFA-interacting nuclear protein NIP30</fullName>
    </submittedName>
</protein>
<feature type="compositionally biased region" description="Low complexity" evidence="4">
    <location>
        <begin position="162"/>
        <end position="177"/>
    </location>
</feature>
<accession>A0A2I2FTH7</accession>
<dbReference type="EMBL" id="MSFO01000010">
    <property type="protein sequence ID" value="PLB43945.1"/>
    <property type="molecule type" value="Genomic_DNA"/>
</dbReference>
<dbReference type="OrthoDB" id="75807at2759"/>
<feature type="domain" description="FAM192A/Fyv6 N-terminal" evidence="5">
    <location>
        <begin position="5"/>
        <end position="109"/>
    </location>
</feature>
<dbReference type="Proteomes" id="UP000234275">
    <property type="component" value="Unassembled WGS sequence"/>
</dbReference>
<keyword evidence="2" id="KW-0539">Nucleus</keyword>
<reference evidence="6 7" key="1">
    <citation type="submission" date="2016-12" db="EMBL/GenBank/DDBJ databases">
        <title>The genomes of Aspergillus section Nigri reveals drivers in fungal speciation.</title>
        <authorList>
            <consortium name="DOE Joint Genome Institute"/>
            <person name="Vesth T.C."/>
            <person name="Nybo J."/>
            <person name="Theobald S."/>
            <person name="Brandl J."/>
            <person name="Frisvad J.C."/>
            <person name="Nielsen K.F."/>
            <person name="Lyhne E.K."/>
            <person name="Kogle M.E."/>
            <person name="Kuo A."/>
            <person name="Riley R."/>
            <person name="Clum A."/>
            <person name="Nolan M."/>
            <person name="Lipzen A."/>
            <person name="Salamov A."/>
            <person name="Henrissat B."/>
            <person name="Wiebenga A."/>
            <person name="De Vries R.P."/>
            <person name="Grigoriev I.V."/>
            <person name="Mortensen U.H."/>
            <person name="Andersen M.R."/>
            <person name="Baker S.E."/>
        </authorList>
    </citation>
    <scope>NUCLEOTIDE SEQUENCE [LARGE SCALE GENOMIC DNA]</scope>
    <source>
        <strain evidence="6 7">IBT 23096</strain>
    </source>
</reference>
<evidence type="ECO:0000313" key="7">
    <source>
        <dbReference type="Proteomes" id="UP000234275"/>
    </source>
</evidence>
<keyword evidence="3" id="KW-0175">Coiled coil</keyword>
<organism evidence="6 7">
    <name type="scientific">Aspergillus steynii IBT 23096</name>
    <dbReference type="NCBI Taxonomy" id="1392250"/>
    <lineage>
        <taxon>Eukaryota</taxon>
        <taxon>Fungi</taxon>
        <taxon>Dikarya</taxon>
        <taxon>Ascomycota</taxon>
        <taxon>Pezizomycotina</taxon>
        <taxon>Eurotiomycetes</taxon>
        <taxon>Eurotiomycetidae</taxon>
        <taxon>Eurotiales</taxon>
        <taxon>Aspergillaceae</taxon>
        <taxon>Aspergillus</taxon>
        <taxon>Aspergillus subgen. Circumdati</taxon>
    </lineage>
</organism>
<dbReference type="AlphaFoldDB" id="A0A2I2FTH7"/>
<evidence type="ECO:0000259" key="5">
    <source>
        <dbReference type="Pfam" id="PF10187"/>
    </source>
</evidence>
<evidence type="ECO:0000256" key="4">
    <source>
        <dbReference type="SAM" id="MobiDB-lite"/>
    </source>
</evidence>
<evidence type="ECO:0000256" key="3">
    <source>
        <dbReference type="SAM" id="Coils"/>
    </source>
</evidence>
<proteinExistence type="predicted"/>
<dbReference type="InterPro" id="IPR039845">
    <property type="entry name" value="FAM192A"/>
</dbReference>
<gene>
    <name evidence="6" type="ORF">P170DRAFT_441386</name>
</gene>
<dbReference type="PANTHER" id="PTHR13495">
    <property type="entry name" value="NEFA-INTERACTING NUCLEAR PROTEIN NIP30"/>
    <property type="match status" value="1"/>
</dbReference>
<sequence>MSSGFVSAGTDQEPVERDDEWLRVQHELEEERKRKADLGKQDGGKSLYDVLQQNKMAKQEAFEEKIKLKNQFRSLDEDEVDFLDSIMESTRAQEAAVKKETSEQLELFRRQREEAEKALLEDTSADVAPAAEGEDWKIPARKRRREKNKELLLPGKKRKSTSEVAGGSSASGESKSAQTTRKPEEAPGSVSAQKATPIETQKSPVESTKTINPAKNTQGAASDQSEKKSEPAAKPPSLSLGLAGYSSDSE</sequence>